<evidence type="ECO:0000313" key="3">
    <source>
        <dbReference type="Proteomes" id="UP000306229"/>
    </source>
</evidence>
<gene>
    <name evidence="2" type="ORF">FF125_21025</name>
</gene>
<dbReference type="RefSeq" id="WP_138952073.1">
    <property type="nucleotide sequence ID" value="NZ_CP040749.1"/>
</dbReference>
<evidence type="ECO:0000313" key="2">
    <source>
        <dbReference type="EMBL" id="QCX40803.1"/>
    </source>
</evidence>
<dbReference type="AlphaFoldDB" id="A0A5B7TZC4"/>
<feature type="signal peptide" evidence="1">
    <location>
        <begin position="1"/>
        <end position="18"/>
    </location>
</feature>
<proteinExistence type="predicted"/>
<dbReference type="SUPFAM" id="SSF82185">
    <property type="entry name" value="Histone H3 K4-specific methyltransferase SET7/9 N-terminal domain"/>
    <property type="match status" value="1"/>
</dbReference>
<organism evidence="2 3">
    <name type="scientific">Aureibaculum algae</name>
    <dbReference type="NCBI Taxonomy" id="2584122"/>
    <lineage>
        <taxon>Bacteria</taxon>
        <taxon>Pseudomonadati</taxon>
        <taxon>Bacteroidota</taxon>
        <taxon>Flavobacteriia</taxon>
        <taxon>Flavobacteriales</taxon>
        <taxon>Flavobacteriaceae</taxon>
        <taxon>Aureibaculum</taxon>
    </lineage>
</organism>
<dbReference type="Gene3D" id="2.20.110.10">
    <property type="entry name" value="Histone H3 K4-specific methyltransferase SET7/9 N-terminal domain"/>
    <property type="match status" value="1"/>
</dbReference>
<sequence length="119" mass="13542">MKKLAVLLIVFCVSFSFAQEKDNKVKLEKKGDVTEATFYYDNGEIDQQGFFKDGKLHGTWTSYNLTGEKIAVGNYEAGEKVGKWIFKTNDVLKEVDYSNDQIEKVNSWSRDAVIASQNE</sequence>
<dbReference type="EMBL" id="CP040749">
    <property type="protein sequence ID" value="QCX40803.1"/>
    <property type="molecule type" value="Genomic_DNA"/>
</dbReference>
<evidence type="ECO:0000256" key="1">
    <source>
        <dbReference type="SAM" id="SignalP"/>
    </source>
</evidence>
<keyword evidence="1" id="KW-0732">Signal</keyword>
<name>A0A5B7TZC4_9FLAO</name>
<accession>A0A5B7TZC4</accession>
<reference evidence="2 3" key="1">
    <citation type="submission" date="2019-05" db="EMBL/GenBank/DDBJ databases">
        <title>Algicella ahnfeltiae gen. nov., sp. nov., a novel marine bacterium of the family Flavobacteriaceae isolated from a red alga.</title>
        <authorList>
            <person name="Nedashkovskaya O.I."/>
            <person name="Kukhlevskiy A.D."/>
            <person name="Kim S.-G."/>
            <person name="Zhukova N.V."/>
            <person name="Mikhailov V.V."/>
        </authorList>
    </citation>
    <scope>NUCLEOTIDE SEQUENCE [LARGE SCALE GENOMIC DNA]</scope>
    <source>
        <strain evidence="2 3">10Alg115</strain>
    </source>
</reference>
<keyword evidence="3" id="KW-1185">Reference proteome</keyword>
<dbReference type="GO" id="GO:0016740">
    <property type="term" value="F:transferase activity"/>
    <property type="evidence" value="ECO:0007669"/>
    <property type="project" value="UniProtKB-KW"/>
</dbReference>
<dbReference type="KEGG" id="fbe:FF125_21025"/>
<dbReference type="Proteomes" id="UP000306229">
    <property type="component" value="Chromosome"/>
</dbReference>
<protein>
    <submittedName>
        <fullName evidence="2">Nicotinic acid mononucleotide adenyltransferase</fullName>
    </submittedName>
</protein>
<feature type="chain" id="PRO_5022847650" evidence="1">
    <location>
        <begin position="19"/>
        <end position="119"/>
    </location>
</feature>
<dbReference type="OrthoDB" id="1467310at2"/>
<keyword evidence="2" id="KW-0808">Transferase</keyword>